<keyword evidence="9" id="KW-0289">Folate biosynthesis</keyword>
<dbReference type="OrthoDB" id="9808041at2"/>
<proteinExistence type="inferred from homology"/>
<keyword evidence="7 14" id="KW-0418">Kinase</keyword>
<evidence type="ECO:0000256" key="2">
    <source>
        <dbReference type="ARBA" id="ARBA00005810"/>
    </source>
</evidence>
<evidence type="ECO:0000256" key="3">
    <source>
        <dbReference type="ARBA" id="ARBA00013253"/>
    </source>
</evidence>
<reference evidence="15" key="1">
    <citation type="submission" date="2013-04" db="EMBL/GenBank/DDBJ databases">
        <title>Thioclava sp. 13D2W-2 Genome Sequencing.</title>
        <authorList>
            <person name="Lai Q."/>
            <person name="Li G."/>
            <person name="Shao Z."/>
        </authorList>
    </citation>
    <scope>NUCLEOTIDE SEQUENCE [LARGE SCALE GENOMIC DNA]</scope>
    <source>
        <strain evidence="15">13D2W-2</strain>
    </source>
</reference>
<dbReference type="InterPro" id="IPR035907">
    <property type="entry name" value="Hppk_sf"/>
</dbReference>
<dbReference type="PATRIC" id="fig|1317124.6.peg.2331"/>
<evidence type="ECO:0000256" key="11">
    <source>
        <dbReference type="ARBA" id="ARBA00029766"/>
    </source>
</evidence>
<dbReference type="PANTHER" id="PTHR43071">
    <property type="entry name" value="2-AMINO-4-HYDROXY-6-HYDROXYMETHYLDIHYDROPTERIDINE PYROPHOSPHOKINASE"/>
    <property type="match status" value="1"/>
</dbReference>
<dbReference type="GO" id="GO:0016301">
    <property type="term" value="F:kinase activity"/>
    <property type="evidence" value="ECO:0007669"/>
    <property type="project" value="UniProtKB-KW"/>
</dbReference>
<keyword evidence="6" id="KW-0547">Nucleotide-binding</keyword>
<dbReference type="InterPro" id="IPR000550">
    <property type="entry name" value="Hppk"/>
</dbReference>
<dbReference type="GO" id="GO:0046654">
    <property type="term" value="P:tetrahydrofolate biosynthetic process"/>
    <property type="evidence" value="ECO:0007669"/>
    <property type="project" value="UniProtKB-UniPathway"/>
</dbReference>
<reference evidence="14 15" key="2">
    <citation type="journal article" date="2015" name="Antonie Van Leeuwenhoek">
        <title>Thioclava indica sp. nov., isolated from surface seawater of the Indian Ocean.</title>
        <authorList>
            <person name="Liu Y."/>
            <person name="Lai Q."/>
            <person name="Du J."/>
            <person name="Xu H."/>
            <person name="Jiang L."/>
            <person name="Shao Z."/>
        </authorList>
    </citation>
    <scope>NUCLEOTIDE SEQUENCE [LARGE SCALE GENOMIC DNA]</scope>
    <source>
        <strain evidence="14 15">13D2W-2</strain>
    </source>
</reference>
<dbReference type="AlphaFoldDB" id="A0A085TVT5"/>
<evidence type="ECO:0000313" key="14">
    <source>
        <dbReference type="EMBL" id="KFE34832.1"/>
    </source>
</evidence>
<protein>
    <recommendedName>
        <fullName evidence="4">2-amino-4-hydroxy-6-hydroxymethyldihydropteridine pyrophosphokinase</fullName>
        <ecNumber evidence="3">2.7.6.3</ecNumber>
    </recommendedName>
    <alternativeName>
        <fullName evidence="11">6-hydroxymethyl-7,8-dihydropterin pyrophosphokinase</fullName>
    </alternativeName>
    <alternativeName>
        <fullName evidence="12">7,8-dihydro-6-hydroxymethylpterin-pyrophosphokinase</fullName>
    </alternativeName>
</protein>
<dbReference type="GO" id="GO:0046656">
    <property type="term" value="P:folic acid biosynthetic process"/>
    <property type="evidence" value="ECO:0007669"/>
    <property type="project" value="UniProtKB-KW"/>
</dbReference>
<comment type="caution">
    <text evidence="14">The sequence shown here is derived from an EMBL/GenBank/DDBJ whole genome shotgun (WGS) entry which is preliminary data.</text>
</comment>
<evidence type="ECO:0000313" key="15">
    <source>
        <dbReference type="Proteomes" id="UP000028607"/>
    </source>
</evidence>
<dbReference type="Proteomes" id="UP000028607">
    <property type="component" value="Unassembled WGS sequence"/>
</dbReference>
<dbReference type="NCBIfam" id="TIGR01498">
    <property type="entry name" value="folK"/>
    <property type="match status" value="1"/>
</dbReference>
<dbReference type="SUPFAM" id="SSF55083">
    <property type="entry name" value="6-hydroxymethyl-7,8-dihydropterin pyrophosphokinase, HPPK"/>
    <property type="match status" value="1"/>
</dbReference>
<keyword evidence="5" id="KW-0808">Transferase</keyword>
<dbReference type="GO" id="GO:0003848">
    <property type="term" value="F:2-amino-4-hydroxy-6-hydroxymethyldihydropteridine diphosphokinase activity"/>
    <property type="evidence" value="ECO:0007669"/>
    <property type="project" value="UniProtKB-EC"/>
</dbReference>
<evidence type="ECO:0000256" key="6">
    <source>
        <dbReference type="ARBA" id="ARBA00022741"/>
    </source>
</evidence>
<dbReference type="EC" id="2.7.6.3" evidence="3"/>
<evidence type="ECO:0000256" key="5">
    <source>
        <dbReference type="ARBA" id="ARBA00022679"/>
    </source>
</evidence>
<dbReference type="EMBL" id="AQRC01000008">
    <property type="protein sequence ID" value="KFE34832.1"/>
    <property type="molecule type" value="Genomic_DNA"/>
</dbReference>
<keyword evidence="15" id="KW-1185">Reference proteome</keyword>
<comment type="function">
    <text evidence="10">Catalyzes the transfer of pyrophosphate from adenosine triphosphate (ATP) to 6-hydroxymethyl-7,8-dihydropterin, an enzymatic step in folate biosynthesis pathway.</text>
</comment>
<dbReference type="CDD" id="cd00483">
    <property type="entry name" value="HPPK"/>
    <property type="match status" value="1"/>
</dbReference>
<accession>A0A085TVT5</accession>
<dbReference type="Gene3D" id="3.30.70.560">
    <property type="entry name" value="7,8-Dihydro-6-hydroxymethylpterin-pyrophosphokinase HPPK"/>
    <property type="match status" value="1"/>
</dbReference>
<evidence type="ECO:0000256" key="8">
    <source>
        <dbReference type="ARBA" id="ARBA00022840"/>
    </source>
</evidence>
<evidence type="ECO:0000256" key="12">
    <source>
        <dbReference type="ARBA" id="ARBA00033413"/>
    </source>
</evidence>
<evidence type="ECO:0000259" key="13">
    <source>
        <dbReference type="Pfam" id="PF01288"/>
    </source>
</evidence>
<comment type="similarity">
    <text evidence="2">Belongs to the HPPK family.</text>
</comment>
<dbReference type="RefSeq" id="WP_038146613.1">
    <property type="nucleotide sequence ID" value="NZ_AQRC01000008.1"/>
</dbReference>
<gene>
    <name evidence="14" type="ORF">DW2_11521</name>
</gene>
<sequence length="193" mass="20896">MDNDLYIALGANMPSNAGLPDATLRAALGEMAARGLSLQAVSRFFATPAVPSGSGPDYLNACCRLASDRSPGEVLQILHEIEAEFGRVREGRWQARGIDLDLIAMGDAVLPDPTVYAKWRDLSPQAQLVEAPDHLVLPHPRLQDRAFVLIPLADIAPLWRHPVSGLSVVEMLEALPENEKAAIRPLLEAHSAQ</sequence>
<dbReference type="PANTHER" id="PTHR43071:SF1">
    <property type="entry name" value="2-AMINO-4-HYDROXY-6-HYDROXYMETHYLDIHYDROPTERIDINE PYROPHOSPHOKINASE"/>
    <property type="match status" value="1"/>
</dbReference>
<dbReference type="GO" id="GO:0005524">
    <property type="term" value="F:ATP binding"/>
    <property type="evidence" value="ECO:0007669"/>
    <property type="project" value="UniProtKB-KW"/>
</dbReference>
<dbReference type="STRING" id="1317124.DW2_11521"/>
<evidence type="ECO:0000256" key="7">
    <source>
        <dbReference type="ARBA" id="ARBA00022777"/>
    </source>
</evidence>
<dbReference type="Pfam" id="PF01288">
    <property type="entry name" value="HPPK"/>
    <property type="match status" value="1"/>
</dbReference>
<feature type="domain" description="7,8-dihydro-6-hydroxymethylpterin-pyrophosphokinase" evidence="13">
    <location>
        <begin position="6"/>
        <end position="157"/>
    </location>
</feature>
<evidence type="ECO:0000256" key="1">
    <source>
        <dbReference type="ARBA" id="ARBA00005051"/>
    </source>
</evidence>
<evidence type="ECO:0000256" key="9">
    <source>
        <dbReference type="ARBA" id="ARBA00022909"/>
    </source>
</evidence>
<name>A0A085TVT5_9RHOB</name>
<keyword evidence="8" id="KW-0067">ATP-binding</keyword>
<evidence type="ECO:0000256" key="4">
    <source>
        <dbReference type="ARBA" id="ARBA00016218"/>
    </source>
</evidence>
<comment type="pathway">
    <text evidence="1">Cofactor biosynthesis; tetrahydrofolate biosynthesis; 2-amino-4-hydroxy-6-hydroxymethyl-7,8-dihydropteridine diphosphate from 7,8-dihydroneopterin triphosphate: step 4/4.</text>
</comment>
<dbReference type="UniPathway" id="UPA00077">
    <property type="reaction ID" value="UER00155"/>
</dbReference>
<organism evidence="14 15">
    <name type="scientific">Thioclava atlantica</name>
    <dbReference type="NCBI Taxonomy" id="1317124"/>
    <lineage>
        <taxon>Bacteria</taxon>
        <taxon>Pseudomonadati</taxon>
        <taxon>Pseudomonadota</taxon>
        <taxon>Alphaproteobacteria</taxon>
        <taxon>Rhodobacterales</taxon>
        <taxon>Paracoccaceae</taxon>
        <taxon>Thioclava</taxon>
    </lineage>
</organism>
<evidence type="ECO:0000256" key="10">
    <source>
        <dbReference type="ARBA" id="ARBA00029409"/>
    </source>
</evidence>
<dbReference type="eggNOG" id="COG0801">
    <property type="taxonomic scope" value="Bacteria"/>
</dbReference>